<feature type="coiled-coil region" evidence="1">
    <location>
        <begin position="477"/>
        <end position="504"/>
    </location>
</feature>
<sequence>MNKVKISPLEQNRLAIETAASVKLDLEKAKESAELEAEQLKEEVSRLTKDFQQIKGDYDKLVESKTEVDDQLRQQKDAFIALQNTVDASKLGGDVMAKELAAAPELSSERLAEANKLQALVQSLEEKLQTAESTSSELSSKLVDAENRLKKGQEERDVSIKKLEQSVVEEKTMRSKAEEDLRVKSDEVAHLQRNVESEDALAAKREAESQASALTSQVQELEQKLLASTEATERENSQRLSHLEAEHARLNADLSTANQRNDELSRELALNVEDLARTKAELDQSAARASEAAAMRVQIEELQREHEQLKEKLGHVELEKEELLKSLTSIQSKDGEAIQLVEKKLTEASIENAELLKEKERLLANIEELGNTIAGEREASKSLQEQLSASKAQADQLCAEKASLEEQLREASRESAELTNRVDTLSLEMESLQRKYQDEIKRSELAKNADVSSEISQQMREEFADAMEKVRMTTELKNSLDQETARLKDEVAELQREVTSLRLNEANANVLVSEAKQKMSVFCHNIENLIEVSKQLFFSDLYNELELDWQKKQLRMSERIEELSLELEQAKARTQSEEVDALRKEVCLSYGQ</sequence>
<feature type="coiled-coil region" evidence="1">
    <location>
        <begin position="114"/>
        <end position="449"/>
    </location>
</feature>
<evidence type="ECO:0000313" key="3">
    <source>
        <dbReference type="Proteomes" id="UP000054047"/>
    </source>
</evidence>
<organism evidence="2 3">
    <name type="scientific">Ancylostoma duodenale</name>
    <dbReference type="NCBI Taxonomy" id="51022"/>
    <lineage>
        <taxon>Eukaryota</taxon>
        <taxon>Metazoa</taxon>
        <taxon>Ecdysozoa</taxon>
        <taxon>Nematoda</taxon>
        <taxon>Chromadorea</taxon>
        <taxon>Rhabditida</taxon>
        <taxon>Rhabditina</taxon>
        <taxon>Rhabditomorpha</taxon>
        <taxon>Strongyloidea</taxon>
        <taxon>Ancylostomatidae</taxon>
        <taxon>Ancylostomatinae</taxon>
        <taxon>Ancylostoma</taxon>
    </lineage>
</organism>
<accession>A0A0C2G4R6</accession>
<feature type="coiled-coil region" evidence="1">
    <location>
        <begin position="23"/>
        <end position="57"/>
    </location>
</feature>
<dbReference type="OrthoDB" id="2130750at2759"/>
<name>A0A0C2G4R6_9BILA</name>
<gene>
    <name evidence="2" type="ORF">ANCDUO_13863</name>
</gene>
<dbReference type="AlphaFoldDB" id="A0A0C2G4R6"/>
<evidence type="ECO:0000256" key="1">
    <source>
        <dbReference type="SAM" id="Coils"/>
    </source>
</evidence>
<feature type="coiled-coil region" evidence="1">
    <location>
        <begin position="553"/>
        <end position="585"/>
    </location>
</feature>
<dbReference type="EMBL" id="KN736458">
    <property type="protein sequence ID" value="KIH55965.1"/>
    <property type="molecule type" value="Genomic_DNA"/>
</dbReference>
<keyword evidence="3" id="KW-1185">Reference proteome</keyword>
<keyword evidence="1" id="KW-0175">Coiled coil</keyword>
<evidence type="ECO:0000313" key="2">
    <source>
        <dbReference type="EMBL" id="KIH55965.1"/>
    </source>
</evidence>
<reference evidence="2 3" key="1">
    <citation type="submission" date="2013-12" db="EMBL/GenBank/DDBJ databases">
        <title>Draft genome of the parsitic nematode Ancylostoma duodenale.</title>
        <authorList>
            <person name="Mitreva M."/>
        </authorList>
    </citation>
    <scope>NUCLEOTIDE SEQUENCE [LARGE SCALE GENOMIC DNA]</scope>
    <source>
        <strain evidence="2 3">Zhejiang</strain>
    </source>
</reference>
<dbReference type="Proteomes" id="UP000054047">
    <property type="component" value="Unassembled WGS sequence"/>
</dbReference>
<proteinExistence type="predicted"/>
<protein>
    <submittedName>
        <fullName evidence="2">Uncharacterized protein</fullName>
    </submittedName>
</protein>